<comment type="subcellular location">
    <subcellularLocation>
        <location evidence="1">Nucleus</location>
    </subcellularLocation>
</comment>
<dbReference type="HOGENOM" id="CLU_097201_0_0_1"/>
<keyword evidence="9" id="KW-0539">Nucleus</keyword>
<keyword evidence="5" id="KW-0862">Zinc</keyword>
<reference evidence="12" key="3">
    <citation type="submission" date="2025-09" db="UniProtKB">
        <authorList>
            <consortium name="Ensembl"/>
        </authorList>
    </citation>
    <scope>IDENTIFICATION</scope>
    <source>
        <strain evidence="12">Hd-rR</strain>
    </source>
</reference>
<evidence type="ECO:0000256" key="10">
    <source>
        <dbReference type="PROSITE-ProRule" id="PRU00042"/>
    </source>
</evidence>
<evidence type="ECO:0000256" key="5">
    <source>
        <dbReference type="ARBA" id="ARBA00022833"/>
    </source>
</evidence>
<reference evidence="12 13" key="1">
    <citation type="journal article" date="2007" name="Nature">
        <title>The medaka draft genome and insights into vertebrate genome evolution.</title>
        <authorList>
            <person name="Kasahara M."/>
            <person name="Naruse K."/>
            <person name="Sasaki S."/>
            <person name="Nakatani Y."/>
            <person name="Qu W."/>
            <person name="Ahsan B."/>
            <person name="Yamada T."/>
            <person name="Nagayasu Y."/>
            <person name="Doi K."/>
            <person name="Kasai Y."/>
            <person name="Jindo T."/>
            <person name="Kobayashi D."/>
            <person name="Shimada A."/>
            <person name="Toyoda A."/>
            <person name="Kuroki Y."/>
            <person name="Fujiyama A."/>
            <person name="Sasaki T."/>
            <person name="Shimizu A."/>
            <person name="Asakawa S."/>
            <person name="Shimizu N."/>
            <person name="Hashimoto S."/>
            <person name="Yang J."/>
            <person name="Lee Y."/>
            <person name="Matsushima K."/>
            <person name="Sugano S."/>
            <person name="Sakaizumi M."/>
            <person name="Narita T."/>
            <person name="Ohishi K."/>
            <person name="Haga S."/>
            <person name="Ohta F."/>
            <person name="Nomoto H."/>
            <person name="Nogata K."/>
            <person name="Morishita T."/>
            <person name="Endo T."/>
            <person name="Shin-I T."/>
            <person name="Takeda H."/>
            <person name="Morishita S."/>
            <person name="Kohara Y."/>
        </authorList>
    </citation>
    <scope>NUCLEOTIDE SEQUENCE [LARGE SCALE GENOMIC DNA]</scope>
    <source>
        <strain evidence="12 13">Hd-rR</strain>
    </source>
</reference>
<keyword evidence="2" id="KW-0479">Metal-binding</keyword>
<feature type="domain" description="C2H2-type" evidence="11">
    <location>
        <begin position="82"/>
        <end position="109"/>
    </location>
</feature>
<evidence type="ECO:0000256" key="7">
    <source>
        <dbReference type="ARBA" id="ARBA00023125"/>
    </source>
</evidence>
<dbReference type="Gene3D" id="3.30.160.60">
    <property type="entry name" value="Classic Zinc Finger"/>
    <property type="match status" value="3"/>
</dbReference>
<evidence type="ECO:0000256" key="8">
    <source>
        <dbReference type="ARBA" id="ARBA00023163"/>
    </source>
</evidence>
<feature type="domain" description="C2H2-type" evidence="11">
    <location>
        <begin position="54"/>
        <end position="81"/>
    </location>
</feature>
<evidence type="ECO:0000313" key="13">
    <source>
        <dbReference type="Proteomes" id="UP000001038"/>
    </source>
</evidence>
<sequence length="138" mass="16058">MDDGKGPEPTQIKEDKEELCISQDEEQLELKQETDTLMEIPTYEEKENSERIPRDCKECGKSFGYFSQLKFHMRFHTKGKPFACMKCTQSFSKLTNLKSHMRTHTGEKPFSCKECGRSNSRINGLTPINHSRYEDVQL</sequence>
<evidence type="ECO:0000256" key="6">
    <source>
        <dbReference type="ARBA" id="ARBA00023015"/>
    </source>
</evidence>
<proteinExistence type="predicted"/>
<keyword evidence="8" id="KW-0804">Transcription</keyword>
<evidence type="ECO:0000256" key="1">
    <source>
        <dbReference type="ARBA" id="ARBA00004123"/>
    </source>
</evidence>
<dbReference type="Proteomes" id="UP000001038">
    <property type="component" value="Chromosome 2"/>
</dbReference>
<dbReference type="Bgee" id="ENSORLG00000028433">
    <property type="expression patterns" value="Expressed in blastula and 14 other cell types or tissues"/>
</dbReference>
<evidence type="ECO:0000256" key="4">
    <source>
        <dbReference type="ARBA" id="ARBA00022771"/>
    </source>
</evidence>
<evidence type="ECO:0000256" key="3">
    <source>
        <dbReference type="ARBA" id="ARBA00022737"/>
    </source>
</evidence>
<dbReference type="InterPro" id="IPR013087">
    <property type="entry name" value="Znf_C2H2_type"/>
</dbReference>
<evidence type="ECO:0000313" key="12">
    <source>
        <dbReference type="Ensembl" id="ENSORLP00000000637.2"/>
    </source>
</evidence>
<dbReference type="PANTHER" id="PTHR23235">
    <property type="entry name" value="KRUEPPEL-LIKE TRANSCRIPTION FACTOR"/>
    <property type="match status" value="1"/>
</dbReference>
<dbReference type="PROSITE" id="PS00028">
    <property type="entry name" value="ZINC_FINGER_C2H2_1"/>
    <property type="match status" value="2"/>
</dbReference>
<dbReference type="InterPro" id="IPR036236">
    <property type="entry name" value="Znf_C2H2_sf"/>
</dbReference>
<dbReference type="SMART" id="SM00355">
    <property type="entry name" value="ZnF_C2H2"/>
    <property type="match status" value="2"/>
</dbReference>
<evidence type="ECO:0000259" key="11">
    <source>
        <dbReference type="PROSITE" id="PS50157"/>
    </source>
</evidence>
<dbReference type="FunFam" id="3.30.160.60:FF:000030">
    <property type="entry name" value="Zinc finger protein 628"/>
    <property type="match status" value="1"/>
</dbReference>
<reference evidence="12" key="2">
    <citation type="submission" date="2025-08" db="UniProtKB">
        <authorList>
            <consortium name="Ensembl"/>
        </authorList>
    </citation>
    <scope>IDENTIFICATION</scope>
    <source>
        <strain evidence="12">Hd-rR</strain>
    </source>
</reference>
<organism evidence="12 13">
    <name type="scientific">Oryzias latipes</name>
    <name type="common">Japanese rice fish</name>
    <name type="synonym">Japanese killifish</name>
    <dbReference type="NCBI Taxonomy" id="8090"/>
    <lineage>
        <taxon>Eukaryota</taxon>
        <taxon>Metazoa</taxon>
        <taxon>Chordata</taxon>
        <taxon>Craniata</taxon>
        <taxon>Vertebrata</taxon>
        <taxon>Euteleostomi</taxon>
        <taxon>Actinopterygii</taxon>
        <taxon>Neopterygii</taxon>
        <taxon>Teleostei</taxon>
        <taxon>Neoteleostei</taxon>
        <taxon>Acanthomorphata</taxon>
        <taxon>Ovalentaria</taxon>
        <taxon>Atherinomorphae</taxon>
        <taxon>Beloniformes</taxon>
        <taxon>Adrianichthyidae</taxon>
        <taxon>Oryziinae</taxon>
        <taxon>Oryzias</taxon>
    </lineage>
</organism>
<dbReference type="GO" id="GO:0005634">
    <property type="term" value="C:nucleus"/>
    <property type="evidence" value="ECO:0007669"/>
    <property type="project" value="UniProtKB-SubCell"/>
</dbReference>
<keyword evidence="7" id="KW-0238">DNA-binding</keyword>
<dbReference type="PROSITE" id="PS50157">
    <property type="entry name" value="ZINC_FINGER_C2H2_2"/>
    <property type="match status" value="2"/>
</dbReference>
<evidence type="ECO:0000256" key="2">
    <source>
        <dbReference type="ARBA" id="ARBA00022723"/>
    </source>
</evidence>
<dbReference type="SUPFAM" id="SSF57667">
    <property type="entry name" value="beta-beta-alpha zinc fingers"/>
    <property type="match status" value="1"/>
</dbReference>
<dbReference type="GeneTree" id="ENSGT01150000286977"/>
<dbReference type="GO" id="GO:0008270">
    <property type="term" value="F:zinc ion binding"/>
    <property type="evidence" value="ECO:0007669"/>
    <property type="project" value="UniProtKB-KW"/>
</dbReference>
<keyword evidence="4 10" id="KW-0863">Zinc-finger</keyword>
<dbReference type="Ensembl" id="ENSORLT00000000637.2">
    <property type="protein sequence ID" value="ENSORLP00000000637.2"/>
    <property type="gene ID" value="ENSORLG00000028433.1"/>
</dbReference>
<evidence type="ECO:0000256" key="9">
    <source>
        <dbReference type="ARBA" id="ARBA00023242"/>
    </source>
</evidence>
<dbReference type="GO" id="GO:0003677">
    <property type="term" value="F:DNA binding"/>
    <property type="evidence" value="ECO:0007669"/>
    <property type="project" value="UniProtKB-KW"/>
</dbReference>
<accession>H2L4E6</accession>
<keyword evidence="6" id="KW-0805">Transcription regulation</keyword>
<name>H2L4E6_ORYLA</name>
<protein>
    <recommendedName>
        <fullName evidence="11">C2H2-type domain-containing protein</fullName>
    </recommendedName>
</protein>
<keyword evidence="3" id="KW-0677">Repeat</keyword>
<keyword evidence="13" id="KW-1185">Reference proteome</keyword>
<dbReference type="PANTHER" id="PTHR23235:SF178">
    <property type="entry name" value="C2H2-TYPE DOMAIN-CONTAINING PROTEIN-RELATED"/>
    <property type="match status" value="1"/>
</dbReference>
<dbReference type="Pfam" id="PF00096">
    <property type="entry name" value="zf-C2H2"/>
    <property type="match status" value="2"/>
</dbReference>
<dbReference type="FunFam" id="3.30.160.60:FF:001009">
    <property type="entry name" value="Zinc finger protein 26"/>
    <property type="match status" value="1"/>
</dbReference>
<dbReference type="AlphaFoldDB" id="H2L4E6"/>